<reference evidence="9 11" key="1">
    <citation type="submission" date="2016-08" db="EMBL/GenBank/DDBJ databases">
        <title>Complete genome sequence of Acinetobacter baylyi strain GFJ2.</title>
        <authorList>
            <person name="Tabata M."/>
            <person name="Kuboki S."/>
            <person name="Gibu N."/>
            <person name="Kinouchi Y."/>
            <person name="Vangnai A."/>
            <person name="Kasai D."/>
            <person name="Fukuda M."/>
        </authorList>
    </citation>
    <scope>NUCLEOTIDE SEQUENCE [LARGE SCALE GENOMIC DNA]</scope>
    <source>
        <strain evidence="9 11">GFJ2</strain>
    </source>
</reference>
<dbReference type="KEGG" id="asol:BEN76_01255"/>
<protein>
    <recommendedName>
        <fullName evidence="12">Lipoprotein</fullName>
    </recommendedName>
</protein>
<evidence type="ECO:0000256" key="1">
    <source>
        <dbReference type="ARBA" id="ARBA00004459"/>
    </source>
</evidence>
<organism evidence="9 11">
    <name type="scientific">Acinetobacter soli</name>
    <dbReference type="NCBI Taxonomy" id="487316"/>
    <lineage>
        <taxon>Bacteria</taxon>
        <taxon>Pseudomonadati</taxon>
        <taxon>Pseudomonadota</taxon>
        <taxon>Gammaproteobacteria</taxon>
        <taxon>Moraxellales</taxon>
        <taxon>Moraxellaceae</taxon>
        <taxon>Acinetobacter</taxon>
    </lineage>
</organism>
<keyword evidence="5" id="KW-0998">Cell outer membrane</keyword>
<evidence type="ECO:0000256" key="3">
    <source>
        <dbReference type="ARBA" id="ARBA00023136"/>
    </source>
</evidence>
<evidence type="ECO:0000256" key="7">
    <source>
        <dbReference type="SAM" id="MobiDB-lite"/>
    </source>
</evidence>
<gene>
    <name evidence="9" type="ORF">BEN76_01255</name>
    <name evidence="10" type="ORF">RHP80_08535</name>
</gene>
<dbReference type="PROSITE" id="PS51257">
    <property type="entry name" value="PROKAR_LIPOPROTEIN"/>
    <property type="match status" value="1"/>
</dbReference>
<dbReference type="Proteomes" id="UP000185674">
    <property type="component" value="Chromosome"/>
</dbReference>
<evidence type="ECO:0000256" key="4">
    <source>
        <dbReference type="ARBA" id="ARBA00023139"/>
    </source>
</evidence>
<evidence type="ECO:0000313" key="11">
    <source>
        <dbReference type="Proteomes" id="UP000185674"/>
    </source>
</evidence>
<evidence type="ECO:0000313" key="9">
    <source>
        <dbReference type="EMBL" id="APV34714.1"/>
    </source>
</evidence>
<feature type="chain" id="PRO_5043148452" description="Lipoprotein" evidence="8">
    <location>
        <begin position="26"/>
        <end position="72"/>
    </location>
</feature>
<feature type="region of interest" description="Disordered" evidence="7">
    <location>
        <begin position="44"/>
        <end position="72"/>
    </location>
</feature>
<evidence type="ECO:0000256" key="6">
    <source>
        <dbReference type="ARBA" id="ARBA00023288"/>
    </source>
</evidence>
<feature type="compositionally biased region" description="Polar residues" evidence="7">
    <location>
        <begin position="59"/>
        <end position="72"/>
    </location>
</feature>
<reference evidence="10" key="2">
    <citation type="submission" date="2023-09" db="EMBL/GenBank/DDBJ databases">
        <title>Acinetobacter soli.</title>
        <authorList>
            <person name="Kim B."/>
            <person name="Kim D."/>
            <person name="Park D."/>
        </authorList>
    </citation>
    <scope>NUCLEOTIDE SEQUENCE</scope>
    <source>
        <strain evidence="10">2023.05</strain>
    </source>
</reference>
<keyword evidence="3" id="KW-0472">Membrane</keyword>
<dbReference type="eggNOG" id="ENOG5031RVA">
    <property type="taxonomic scope" value="Bacteria"/>
</dbReference>
<keyword evidence="6" id="KW-0449">Lipoprotein</keyword>
<dbReference type="GeneID" id="67511793"/>
<evidence type="ECO:0000256" key="8">
    <source>
        <dbReference type="SAM" id="SignalP"/>
    </source>
</evidence>
<dbReference type="RefSeq" id="WP_004948757.1">
    <property type="nucleotide sequence ID" value="NZ_BHGE01000021.1"/>
</dbReference>
<dbReference type="STRING" id="487316.BEN76_01255"/>
<proteinExistence type="predicted"/>
<evidence type="ECO:0000256" key="5">
    <source>
        <dbReference type="ARBA" id="ARBA00023237"/>
    </source>
</evidence>
<dbReference type="EMBL" id="CP016896">
    <property type="protein sequence ID" value="APV34714.1"/>
    <property type="molecule type" value="Genomic_DNA"/>
</dbReference>
<sequence length="72" mass="7908">MRRFICYTSLLTMSLAMLGCGQTGALHLPSDPNYDKRAKYLLYSQPQSDKTSKDKTSTPDHSASSQPVPSSP</sequence>
<evidence type="ECO:0000256" key="2">
    <source>
        <dbReference type="ARBA" id="ARBA00022729"/>
    </source>
</evidence>
<evidence type="ECO:0008006" key="12">
    <source>
        <dbReference type="Google" id="ProtNLM"/>
    </source>
</evidence>
<comment type="subcellular location">
    <subcellularLocation>
        <location evidence="1">Cell outer membrane</location>
        <topology evidence="1">Lipid-anchor</topology>
    </subcellularLocation>
</comment>
<name>A0A1P8EET7_9GAMM</name>
<dbReference type="Proteomes" id="UP001256400">
    <property type="component" value="Chromosome"/>
</dbReference>
<feature type="signal peptide" evidence="8">
    <location>
        <begin position="1"/>
        <end position="25"/>
    </location>
</feature>
<dbReference type="InterPro" id="IPR032831">
    <property type="entry name" value="LptM_cons"/>
</dbReference>
<dbReference type="EMBL" id="CP134206">
    <property type="protein sequence ID" value="WND04283.1"/>
    <property type="molecule type" value="Genomic_DNA"/>
</dbReference>
<keyword evidence="2 8" id="KW-0732">Signal</keyword>
<dbReference type="NCBIfam" id="NF047847">
    <property type="entry name" value="SS_mature_LptM"/>
    <property type="match status" value="1"/>
</dbReference>
<keyword evidence="4" id="KW-0564">Palmitate</keyword>
<dbReference type="AlphaFoldDB" id="A0A1P8EET7"/>
<evidence type="ECO:0000313" key="10">
    <source>
        <dbReference type="EMBL" id="WND04283.1"/>
    </source>
</evidence>
<accession>A0A1P8EET7</accession>